<proteinExistence type="predicted"/>
<name>C1E7R9_MICCC</name>
<dbReference type="EMBL" id="CP001327">
    <property type="protein sequence ID" value="ACO64030.1"/>
    <property type="molecule type" value="Genomic_DNA"/>
</dbReference>
<evidence type="ECO:0000313" key="2">
    <source>
        <dbReference type="EMBL" id="ACO64030.1"/>
    </source>
</evidence>
<feature type="compositionally biased region" description="Low complexity" evidence="1">
    <location>
        <begin position="265"/>
        <end position="274"/>
    </location>
</feature>
<organism evidence="2 3">
    <name type="scientific">Micromonas commoda (strain RCC299 / NOUM17 / CCMP2709)</name>
    <name type="common">Picoplanktonic green alga</name>
    <dbReference type="NCBI Taxonomy" id="296587"/>
    <lineage>
        <taxon>Eukaryota</taxon>
        <taxon>Viridiplantae</taxon>
        <taxon>Chlorophyta</taxon>
        <taxon>Mamiellophyceae</taxon>
        <taxon>Mamiellales</taxon>
        <taxon>Mamiellaceae</taxon>
        <taxon>Micromonas</taxon>
    </lineage>
</organism>
<sequence length="475" mass="48211">MSTALAHSRAYIAPASPGLSARATSRRRVRARVAFTPMAKGQKGVRKVVQSGAGALSFNPGSVLSKMMNVTKNKINWKILDDAADKLDGELASQPILGLVRAEVTIRGIDALEREGRGYKEYILLRSLGLKAWFTHATSRAGVHDPLTRCAVGKRLADPDGEFNIYRRVLAHAPAAAAGDWTKFADGLAGDAKAAAAALTDDERKTAKNRYDTSVDATAFAAIDDGVKAAAAVCARAQRGDDAVATAVPLPWVDPGACPVVDAKSPAGDSPAGDSPGGDSPGGDSPDGDGEDSVESMFGKKAKKRNKARSAGTGSVAKSVGGAPPSLDAMLSQLAKKQQEPTFPEVDAWITKSGQATASEAVATALALCLEAPADSVVVAPSALFASAVSFDTGSLGSGRRIVSPNAAASGKTEWGDRAMFVTFEPAAGGGGGDGGMLAKGVAAAAGAGCGVCVVVVALGSGEAAVDAVRTRAKI</sequence>
<dbReference type="InParanoid" id="C1E7R9"/>
<accession>C1E7R9</accession>
<dbReference type="OMA" id="TETHFAW"/>
<protein>
    <submittedName>
        <fullName evidence="2">Uncharacterized protein</fullName>
    </submittedName>
</protein>
<dbReference type="OrthoDB" id="10611411at2759"/>
<dbReference type="KEGG" id="mis:MICPUN_100874"/>
<gene>
    <name evidence="2" type="ORF">MICPUN_100874</name>
</gene>
<dbReference type="AlphaFoldDB" id="C1E7R9"/>
<reference evidence="2 3" key="1">
    <citation type="journal article" date="2009" name="Science">
        <title>Green evolution and dynamic adaptations revealed by genomes of the marine picoeukaryotes Micromonas.</title>
        <authorList>
            <person name="Worden A.Z."/>
            <person name="Lee J.H."/>
            <person name="Mock T."/>
            <person name="Rouze P."/>
            <person name="Simmons M.P."/>
            <person name="Aerts A.L."/>
            <person name="Allen A.E."/>
            <person name="Cuvelier M.L."/>
            <person name="Derelle E."/>
            <person name="Everett M.V."/>
            <person name="Foulon E."/>
            <person name="Grimwood J."/>
            <person name="Gundlach H."/>
            <person name="Henrissat B."/>
            <person name="Napoli C."/>
            <person name="McDonald S.M."/>
            <person name="Parker M.S."/>
            <person name="Rombauts S."/>
            <person name="Salamov A."/>
            <person name="Von Dassow P."/>
            <person name="Badger J.H."/>
            <person name="Coutinho P.M."/>
            <person name="Demir E."/>
            <person name="Dubchak I."/>
            <person name="Gentemann C."/>
            <person name="Eikrem W."/>
            <person name="Gready J.E."/>
            <person name="John U."/>
            <person name="Lanier W."/>
            <person name="Lindquist E.A."/>
            <person name="Lucas S."/>
            <person name="Mayer K.F."/>
            <person name="Moreau H."/>
            <person name="Not F."/>
            <person name="Otillar R."/>
            <person name="Panaud O."/>
            <person name="Pangilinan J."/>
            <person name="Paulsen I."/>
            <person name="Piegu B."/>
            <person name="Poliakov A."/>
            <person name="Robbens S."/>
            <person name="Schmutz J."/>
            <person name="Toulza E."/>
            <person name="Wyss T."/>
            <person name="Zelensky A."/>
            <person name="Zhou K."/>
            <person name="Armbrust E.V."/>
            <person name="Bhattacharya D."/>
            <person name="Goodenough U.W."/>
            <person name="Van de Peer Y."/>
            <person name="Grigoriev I.V."/>
        </authorList>
    </citation>
    <scope>NUCLEOTIDE SEQUENCE [LARGE SCALE GENOMIC DNA]</scope>
    <source>
        <strain evidence="3">RCC299 / NOUM17</strain>
    </source>
</reference>
<feature type="region of interest" description="Disordered" evidence="1">
    <location>
        <begin position="259"/>
        <end position="324"/>
    </location>
</feature>
<dbReference type="RefSeq" id="XP_002502772.1">
    <property type="nucleotide sequence ID" value="XM_002502726.1"/>
</dbReference>
<evidence type="ECO:0000256" key="1">
    <source>
        <dbReference type="SAM" id="MobiDB-lite"/>
    </source>
</evidence>
<keyword evidence="3" id="KW-1185">Reference proteome</keyword>
<evidence type="ECO:0000313" key="3">
    <source>
        <dbReference type="Proteomes" id="UP000002009"/>
    </source>
</evidence>
<dbReference type="GeneID" id="8244410"/>
<dbReference type="Proteomes" id="UP000002009">
    <property type="component" value="Chromosome 6"/>
</dbReference>